<evidence type="ECO:0000256" key="1">
    <source>
        <dbReference type="ARBA" id="ARBA00004496"/>
    </source>
</evidence>
<evidence type="ECO:0000256" key="10">
    <source>
        <dbReference type="ARBA" id="ARBA00033323"/>
    </source>
</evidence>
<evidence type="ECO:0000256" key="4">
    <source>
        <dbReference type="ARBA" id="ARBA00022598"/>
    </source>
</evidence>
<name>A0A6J6X8T5_9ZZZZ</name>
<dbReference type="FunFam" id="3.40.50.620:FF:000008">
    <property type="entry name" value="Tyrosine--tRNA ligase"/>
    <property type="match status" value="1"/>
</dbReference>
<accession>A0A6J6X8T5</accession>
<dbReference type="GO" id="GO:0005829">
    <property type="term" value="C:cytosol"/>
    <property type="evidence" value="ECO:0007669"/>
    <property type="project" value="TreeGrafter"/>
</dbReference>
<evidence type="ECO:0000256" key="5">
    <source>
        <dbReference type="ARBA" id="ARBA00022741"/>
    </source>
</evidence>
<sequence>MASNGVPVHRDIVAEFASRGLIHDSTDRAELTARSTSSQISAYVGFDPTSDSLHVGNLLGQISLRRLQLLGHRPVVLAGGATGMVGDPSGRSDERNLLDAETLNHNVQSIKRQLERILDFSPGHTQAILVDNAEWTSKVSALDFLRDVGKHITVNQMLAKDSVKSRFAEGNGLSFTEFSYMLLQANDFRHLCEHLGCEMQMGGSDQWGNITAGIDLIRKTLGRSAFGLTWPLVTKSDGSKFGKTADGAVWLDARRTSPYQFRQFWMQLSDIDIEKMLPQFSLRSMDEINEILTEQRARPESRVAQRTLARELTELLHGEESAVAAEQAADVLFGANPVSASPAALHLIASEVSGSAMGKAALGDAVSVLVLTGLATSNTEARRLLTQRSVRANGEQIDEHTKLDKIPLLHSRWLLLRKGKTAYHLIDFQG</sequence>
<dbReference type="PANTHER" id="PTHR11766:SF0">
    <property type="entry name" value="TYROSINE--TRNA LIGASE, MITOCHONDRIAL"/>
    <property type="match status" value="1"/>
</dbReference>
<evidence type="ECO:0000256" key="2">
    <source>
        <dbReference type="ARBA" id="ARBA00013160"/>
    </source>
</evidence>
<dbReference type="SUPFAM" id="SSF55174">
    <property type="entry name" value="Alpha-L RNA-binding motif"/>
    <property type="match status" value="1"/>
</dbReference>
<dbReference type="PROSITE" id="PS00178">
    <property type="entry name" value="AA_TRNA_LIGASE_I"/>
    <property type="match status" value="1"/>
</dbReference>
<feature type="domain" description="Tyrosine--tRNA ligase SYY-like C-terminal" evidence="12">
    <location>
        <begin position="365"/>
        <end position="426"/>
    </location>
</feature>
<keyword evidence="9" id="KW-0030">Aminoacyl-tRNA synthetase</keyword>
<dbReference type="InterPro" id="IPR001412">
    <property type="entry name" value="aa-tRNA-synth_I_CS"/>
</dbReference>
<dbReference type="InterPro" id="IPR002307">
    <property type="entry name" value="Tyr-tRNA-ligase"/>
</dbReference>
<dbReference type="PRINTS" id="PR01040">
    <property type="entry name" value="TRNASYNTHTYR"/>
</dbReference>
<dbReference type="SUPFAM" id="SSF52374">
    <property type="entry name" value="Nucleotidylyl transferase"/>
    <property type="match status" value="1"/>
</dbReference>
<dbReference type="GO" id="GO:0003723">
    <property type="term" value="F:RNA binding"/>
    <property type="evidence" value="ECO:0007669"/>
    <property type="project" value="UniProtKB-KW"/>
</dbReference>
<dbReference type="CDD" id="cd00805">
    <property type="entry name" value="TyrRS_core"/>
    <property type="match status" value="1"/>
</dbReference>
<dbReference type="InterPro" id="IPR036986">
    <property type="entry name" value="S4_RNA-bd_sf"/>
</dbReference>
<keyword evidence="5" id="KW-0547">Nucleotide-binding</keyword>
<dbReference type="InterPro" id="IPR054608">
    <property type="entry name" value="SYY-like_C"/>
</dbReference>
<comment type="subcellular location">
    <subcellularLocation>
        <location evidence="1">Cytoplasm</location>
    </subcellularLocation>
</comment>
<comment type="catalytic activity">
    <reaction evidence="11">
        <text>tRNA(Tyr) + L-tyrosine + ATP = L-tyrosyl-tRNA(Tyr) + AMP + diphosphate + H(+)</text>
        <dbReference type="Rhea" id="RHEA:10220"/>
        <dbReference type="Rhea" id="RHEA-COMP:9706"/>
        <dbReference type="Rhea" id="RHEA-COMP:9707"/>
        <dbReference type="ChEBI" id="CHEBI:15378"/>
        <dbReference type="ChEBI" id="CHEBI:30616"/>
        <dbReference type="ChEBI" id="CHEBI:33019"/>
        <dbReference type="ChEBI" id="CHEBI:58315"/>
        <dbReference type="ChEBI" id="CHEBI:78442"/>
        <dbReference type="ChEBI" id="CHEBI:78536"/>
        <dbReference type="ChEBI" id="CHEBI:456215"/>
        <dbReference type="EC" id="6.1.1.1"/>
    </reaction>
</comment>
<dbReference type="EMBL" id="CAFAAG010000046">
    <property type="protein sequence ID" value="CAB4792213.1"/>
    <property type="molecule type" value="Genomic_DNA"/>
</dbReference>
<dbReference type="InterPro" id="IPR024107">
    <property type="entry name" value="Tyr-tRNA-ligase_bac_1"/>
</dbReference>
<keyword evidence="6" id="KW-0067">ATP-binding</keyword>
<evidence type="ECO:0000256" key="6">
    <source>
        <dbReference type="ARBA" id="ARBA00022840"/>
    </source>
</evidence>
<evidence type="ECO:0000256" key="9">
    <source>
        <dbReference type="ARBA" id="ARBA00023146"/>
    </source>
</evidence>
<dbReference type="Gene3D" id="3.10.290.10">
    <property type="entry name" value="RNA-binding S4 domain"/>
    <property type="match status" value="1"/>
</dbReference>
<evidence type="ECO:0000313" key="13">
    <source>
        <dbReference type="EMBL" id="CAB4792213.1"/>
    </source>
</evidence>
<evidence type="ECO:0000256" key="7">
    <source>
        <dbReference type="ARBA" id="ARBA00022884"/>
    </source>
</evidence>
<evidence type="ECO:0000256" key="3">
    <source>
        <dbReference type="ARBA" id="ARBA00022490"/>
    </source>
</evidence>
<dbReference type="Gene3D" id="1.10.240.10">
    <property type="entry name" value="Tyrosyl-Transfer RNA Synthetase"/>
    <property type="match status" value="1"/>
</dbReference>
<dbReference type="InterPro" id="IPR014729">
    <property type="entry name" value="Rossmann-like_a/b/a_fold"/>
</dbReference>
<dbReference type="FunFam" id="1.10.240.10:FF:000001">
    <property type="entry name" value="Tyrosine--tRNA ligase"/>
    <property type="match status" value="1"/>
</dbReference>
<dbReference type="EC" id="6.1.1.1" evidence="2"/>
<keyword evidence="3" id="KW-0963">Cytoplasm</keyword>
<organism evidence="13">
    <name type="scientific">freshwater metagenome</name>
    <dbReference type="NCBI Taxonomy" id="449393"/>
    <lineage>
        <taxon>unclassified sequences</taxon>
        <taxon>metagenomes</taxon>
        <taxon>ecological metagenomes</taxon>
    </lineage>
</organism>
<evidence type="ECO:0000256" key="11">
    <source>
        <dbReference type="ARBA" id="ARBA00048248"/>
    </source>
</evidence>
<dbReference type="GO" id="GO:0006437">
    <property type="term" value="P:tyrosyl-tRNA aminoacylation"/>
    <property type="evidence" value="ECO:0007669"/>
    <property type="project" value="InterPro"/>
</dbReference>
<keyword evidence="8" id="KW-0648">Protein biosynthesis</keyword>
<evidence type="ECO:0000259" key="12">
    <source>
        <dbReference type="Pfam" id="PF22421"/>
    </source>
</evidence>
<reference evidence="13" key="1">
    <citation type="submission" date="2020-05" db="EMBL/GenBank/DDBJ databases">
        <authorList>
            <person name="Chiriac C."/>
            <person name="Salcher M."/>
            <person name="Ghai R."/>
            <person name="Kavagutti S V."/>
        </authorList>
    </citation>
    <scope>NUCLEOTIDE SEQUENCE</scope>
</reference>
<protein>
    <recommendedName>
        <fullName evidence="2">tyrosine--tRNA ligase</fullName>
        <ecNumber evidence="2">6.1.1.1</ecNumber>
    </recommendedName>
    <alternativeName>
        <fullName evidence="10">Tyrosyl-tRNA synthetase</fullName>
    </alternativeName>
</protein>
<evidence type="ECO:0000256" key="8">
    <source>
        <dbReference type="ARBA" id="ARBA00022917"/>
    </source>
</evidence>
<dbReference type="GO" id="GO:0042802">
    <property type="term" value="F:identical protein binding"/>
    <property type="evidence" value="ECO:0007669"/>
    <property type="project" value="UniProtKB-ARBA"/>
</dbReference>
<dbReference type="PANTHER" id="PTHR11766">
    <property type="entry name" value="TYROSYL-TRNA SYNTHETASE"/>
    <property type="match status" value="1"/>
</dbReference>
<gene>
    <name evidence="13" type="ORF">UFOPK2975_00731</name>
</gene>
<dbReference type="HAMAP" id="MF_02006">
    <property type="entry name" value="Tyr_tRNA_synth_type1"/>
    <property type="match status" value="1"/>
</dbReference>
<dbReference type="InterPro" id="IPR024088">
    <property type="entry name" value="Tyr-tRNA-ligase_bac-type"/>
</dbReference>
<dbReference type="InterPro" id="IPR002305">
    <property type="entry name" value="aa-tRNA-synth_Ic"/>
</dbReference>
<dbReference type="Pfam" id="PF00579">
    <property type="entry name" value="tRNA-synt_1b"/>
    <property type="match status" value="1"/>
</dbReference>
<dbReference type="GO" id="GO:0005524">
    <property type="term" value="F:ATP binding"/>
    <property type="evidence" value="ECO:0007669"/>
    <property type="project" value="UniProtKB-KW"/>
</dbReference>
<dbReference type="Gene3D" id="3.40.50.620">
    <property type="entry name" value="HUPs"/>
    <property type="match status" value="1"/>
</dbReference>
<dbReference type="AlphaFoldDB" id="A0A6J6X8T5"/>
<keyword evidence="7" id="KW-0694">RNA-binding</keyword>
<proteinExistence type="inferred from homology"/>
<dbReference type="GO" id="GO:0004831">
    <property type="term" value="F:tyrosine-tRNA ligase activity"/>
    <property type="evidence" value="ECO:0007669"/>
    <property type="project" value="UniProtKB-EC"/>
</dbReference>
<dbReference type="NCBIfam" id="TIGR00234">
    <property type="entry name" value="tyrS"/>
    <property type="match status" value="1"/>
</dbReference>
<keyword evidence="4" id="KW-0436">Ligase</keyword>
<dbReference type="Pfam" id="PF22421">
    <property type="entry name" value="SYY_C-terminal"/>
    <property type="match status" value="1"/>
</dbReference>